<name>A0A7K6CAK9_PTIVI</name>
<evidence type="ECO:0000313" key="8">
    <source>
        <dbReference type="Proteomes" id="UP000584880"/>
    </source>
</evidence>
<dbReference type="AlphaFoldDB" id="A0A7K6CAK9"/>
<evidence type="ECO:0000256" key="5">
    <source>
        <dbReference type="ARBA" id="ARBA00023136"/>
    </source>
</evidence>
<dbReference type="EMBL" id="VZRJ01010085">
    <property type="protein sequence ID" value="NWV11714.1"/>
    <property type="molecule type" value="Genomic_DNA"/>
</dbReference>
<sequence>MSDQNVRNAGFTPSGIMAGSLASSVMSHEAKASGGGVPSGGPTSLLQEMGARGTTHSTGFTSTGISHGSLASHMMSEEATSHGGGIPRGGTTSTVMSISMGGKGGRR</sequence>
<comment type="caution">
    <text evidence="7">The sequence shown here is derived from an EMBL/GenBank/DDBJ whole genome shotgun (WGS) entry which is preliminary data.</text>
</comment>
<evidence type="ECO:0000256" key="4">
    <source>
        <dbReference type="ARBA" id="ARBA00022989"/>
    </source>
</evidence>
<feature type="non-terminal residue" evidence="7">
    <location>
        <position position="107"/>
    </location>
</feature>
<gene>
    <name evidence="7" type="primary">Ifi6</name>
    <name evidence="7" type="ORF">PTIVIO_R02363</name>
</gene>
<dbReference type="Pfam" id="PF06140">
    <property type="entry name" value="Ifi-6-16"/>
    <property type="match status" value="2"/>
</dbReference>
<evidence type="ECO:0000256" key="2">
    <source>
        <dbReference type="ARBA" id="ARBA00007262"/>
    </source>
</evidence>
<dbReference type="InterPro" id="IPR009311">
    <property type="entry name" value="IFI6/IFI27-like"/>
</dbReference>
<protein>
    <submittedName>
        <fullName evidence="7">IFI6 protein</fullName>
    </submittedName>
</protein>
<keyword evidence="4" id="KW-1133">Transmembrane helix</keyword>
<dbReference type="PANTHER" id="PTHR16932:SF18">
    <property type="entry name" value="INTERFERON, ALPHA-INDUCIBLE PROTEIN 27-LIKE 2"/>
    <property type="match status" value="1"/>
</dbReference>
<organism evidence="7 8">
    <name type="scientific">Ptilonorhynchus violaceus</name>
    <name type="common">Satin bowerbird</name>
    <name type="synonym">Pyrrhocorax violaceus</name>
    <dbReference type="NCBI Taxonomy" id="28724"/>
    <lineage>
        <taxon>Eukaryota</taxon>
        <taxon>Metazoa</taxon>
        <taxon>Chordata</taxon>
        <taxon>Craniata</taxon>
        <taxon>Vertebrata</taxon>
        <taxon>Euteleostomi</taxon>
        <taxon>Archelosauria</taxon>
        <taxon>Archosauria</taxon>
        <taxon>Dinosauria</taxon>
        <taxon>Saurischia</taxon>
        <taxon>Theropoda</taxon>
        <taxon>Coelurosauria</taxon>
        <taxon>Aves</taxon>
        <taxon>Neognathae</taxon>
        <taxon>Neoaves</taxon>
        <taxon>Telluraves</taxon>
        <taxon>Australaves</taxon>
        <taxon>Passeriformes</taxon>
        <taxon>Ptilonorhynchidae</taxon>
        <taxon>Ptilonorhynchus</taxon>
    </lineage>
</organism>
<dbReference type="Proteomes" id="UP000584880">
    <property type="component" value="Unassembled WGS sequence"/>
</dbReference>
<keyword evidence="5" id="KW-0472">Membrane</keyword>
<dbReference type="Gene3D" id="6.10.110.10">
    <property type="match status" value="2"/>
</dbReference>
<accession>A0A7K6CAK9</accession>
<feature type="compositionally biased region" description="Low complexity" evidence="6">
    <location>
        <begin position="53"/>
        <end position="69"/>
    </location>
</feature>
<keyword evidence="8" id="KW-1185">Reference proteome</keyword>
<dbReference type="PANTHER" id="PTHR16932">
    <property type="entry name" value="INTERFERON ALPHA-INDUCIBLE PROTEIN 27"/>
    <property type="match status" value="1"/>
</dbReference>
<feature type="non-terminal residue" evidence="7">
    <location>
        <position position="1"/>
    </location>
</feature>
<dbReference type="InterPro" id="IPR038213">
    <property type="entry name" value="IFI6/IFI27-like_sf"/>
</dbReference>
<proteinExistence type="inferred from homology"/>
<reference evidence="7 8" key="1">
    <citation type="submission" date="2019-09" db="EMBL/GenBank/DDBJ databases">
        <title>Bird 10,000 Genomes (B10K) Project - Family phase.</title>
        <authorList>
            <person name="Zhang G."/>
        </authorList>
    </citation>
    <scope>NUCLEOTIDE SEQUENCE [LARGE SCALE GENOMIC DNA]</scope>
    <source>
        <strain evidence="7">B10K-DU-012-10</strain>
        <tissue evidence="7">Blood</tissue>
    </source>
</reference>
<evidence type="ECO:0000256" key="3">
    <source>
        <dbReference type="ARBA" id="ARBA00022692"/>
    </source>
</evidence>
<evidence type="ECO:0000256" key="6">
    <source>
        <dbReference type="SAM" id="MobiDB-lite"/>
    </source>
</evidence>
<feature type="region of interest" description="Disordered" evidence="6">
    <location>
        <begin position="22"/>
        <end position="107"/>
    </location>
</feature>
<evidence type="ECO:0000313" key="7">
    <source>
        <dbReference type="EMBL" id="NWV11714.1"/>
    </source>
</evidence>
<comment type="similarity">
    <text evidence="2">Belongs to the IFI6/IFI27 family.</text>
</comment>
<evidence type="ECO:0000256" key="1">
    <source>
        <dbReference type="ARBA" id="ARBA00004141"/>
    </source>
</evidence>
<keyword evidence="3" id="KW-0812">Transmembrane</keyword>
<comment type="subcellular location">
    <subcellularLocation>
        <location evidence="1">Membrane</location>
        <topology evidence="1">Multi-pass membrane protein</topology>
    </subcellularLocation>
</comment>
<dbReference type="GO" id="GO:0016020">
    <property type="term" value="C:membrane"/>
    <property type="evidence" value="ECO:0007669"/>
    <property type="project" value="UniProtKB-SubCell"/>
</dbReference>